<dbReference type="SUPFAM" id="SSF117892">
    <property type="entry name" value="Band 7/SPFH domain"/>
    <property type="match status" value="1"/>
</dbReference>
<gene>
    <name evidence="3" type="ORF">RB653_004259</name>
</gene>
<dbReference type="InterPro" id="IPR050710">
    <property type="entry name" value="Band7/mec-2_domain"/>
</dbReference>
<keyword evidence="1" id="KW-0472">Membrane</keyword>
<dbReference type="PANTHER" id="PTHR43327">
    <property type="entry name" value="STOMATIN-LIKE PROTEIN 2, MITOCHONDRIAL"/>
    <property type="match status" value="1"/>
</dbReference>
<feature type="domain" description="Band 7" evidence="2">
    <location>
        <begin position="27"/>
        <end position="209"/>
    </location>
</feature>
<dbReference type="Proteomes" id="UP001344447">
    <property type="component" value="Unassembled WGS sequence"/>
</dbReference>
<dbReference type="Pfam" id="PF01145">
    <property type="entry name" value="Band_7"/>
    <property type="match status" value="1"/>
</dbReference>
<keyword evidence="1" id="KW-0812">Transmembrane</keyword>
<sequence length="342" mass="38014">MALVSTIVGIIIPVVIAFIIVIVLLKKSLLILKEREIIILERFGQYHNILHAGVHWIIPWVDRPKTFYYSYYVDTPNGKELREGLNLTRISTQNEVLDLPKQNVITRDCASVDLDAVLSYKITNPKQMIYSCVNLPNILSKLLQAQLRNLAGTLEIDQIIEESHLLNALTGLMASEASKWGVEIVFVKVQRVEARRLAEVLAKKKNADLKNKEIIITAKAHKQTKVIESEGLRDSMIKKAEGEAQEIVSRAKGAAQAKLNNAQAEVKTIKEIARAVGLNKESNVDVSKYIITIKYLNALKIILGLSQTSANLIAEETVDLQSLPMFGVSSVALPNLSSKKTN</sequence>
<evidence type="ECO:0000256" key="1">
    <source>
        <dbReference type="SAM" id="Phobius"/>
    </source>
</evidence>
<dbReference type="Gene3D" id="3.30.479.30">
    <property type="entry name" value="Band 7 domain"/>
    <property type="match status" value="1"/>
</dbReference>
<reference evidence="3 4" key="1">
    <citation type="submission" date="2023-11" db="EMBL/GenBank/DDBJ databases">
        <title>Dfirmibasis_genome.</title>
        <authorList>
            <person name="Edelbroek B."/>
            <person name="Kjellin J."/>
            <person name="Jerlstrom-Hultqvist J."/>
            <person name="Soderbom F."/>
        </authorList>
    </citation>
    <scope>NUCLEOTIDE SEQUENCE [LARGE SCALE GENOMIC DNA]</scope>
    <source>
        <strain evidence="3 4">TNS-C-14</strain>
    </source>
</reference>
<dbReference type="AlphaFoldDB" id="A0AAN7TZC4"/>
<dbReference type="PANTHER" id="PTHR43327:SF3">
    <property type="entry name" value="BAND 7 DOMAIN-CONTAINING PROTEIN"/>
    <property type="match status" value="1"/>
</dbReference>
<comment type="caution">
    <text evidence="3">The sequence shown here is derived from an EMBL/GenBank/DDBJ whole genome shotgun (WGS) entry which is preliminary data.</text>
</comment>
<feature type="transmembrane region" description="Helical" evidence="1">
    <location>
        <begin position="6"/>
        <end position="25"/>
    </location>
</feature>
<dbReference type="PRINTS" id="PR00721">
    <property type="entry name" value="STOMATIN"/>
</dbReference>
<organism evidence="3 4">
    <name type="scientific">Dictyostelium firmibasis</name>
    <dbReference type="NCBI Taxonomy" id="79012"/>
    <lineage>
        <taxon>Eukaryota</taxon>
        <taxon>Amoebozoa</taxon>
        <taxon>Evosea</taxon>
        <taxon>Eumycetozoa</taxon>
        <taxon>Dictyostelia</taxon>
        <taxon>Dictyosteliales</taxon>
        <taxon>Dictyosteliaceae</taxon>
        <taxon>Dictyostelium</taxon>
    </lineage>
</organism>
<dbReference type="GO" id="GO:0016020">
    <property type="term" value="C:membrane"/>
    <property type="evidence" value="ECO:0007669"/>
    <property type="project" value="InterPro"/>
</dbReference>
<protein>
    <recommendedName>
        <fullName evidence="2">Band 7 domain-containing protein</fullName>
    </recommendedName>
</protein>
<dbReference type="InterPro" id="IPR036013">
    <property type="entry name" value="Band_7/SPFH_dom_sf"/>
</dbReference>
<accession>A0AAN7TZC4</accession>
<dbReference type="EMBL" id="JAVFKY010000001">
    <property type="protein sequence ID" value="KAK5582674.1"/>
    <property type="molecule type" value="Genomic_DNA"/>
</dbReference>
<dbReference type="InterPro" id="IPR001972">
    <property type="entry name" value="Stomatin_HflK_fam"/>
</dbReference>
<proteinExistence type="predicted"/>
<evidence type="ECO:0000313" key="4">
    <source>
        <dbReference type="Proteomes" id="UP001344447"/>
    </source>
</evidence>
<evidence type="ECO:0000259" key="2">
    <source>
        <dbReference type="SMART" id="SM00244"/>
    </source>
</evidence>
<evidence type="ECO:0000313" key="3">
    <source>
        <dbReference type="EMBL" id="KAK5582674.1"/>
    </source>
</evidence>
<dbReference type="SMART" id="SM00244">
    <property type="entry name" value="PHB"/>
    <property type="match status" value="1"/>
</dbReference>
<name>A0AAN7TZC4_9MYCE</name>
<dbReference type="InterPro" id="IPR001107">
    <property type="entry name" value="Band_7"/>
</dbReference>
<keyword evidence="4" id="KW-1185">Reference proteome</keyword>
<keyword evidence="1" id="KW-1133">Transmembrane helix</keyword>